<dbReference type="SUPFAM" id="SSF52540">
    <property type="entry name" value="P-loop containing nucleoside triphosphate hydrolases"/>
    <property type="match status" value="1"/>
</dbReference>
<dbReference type="AlphaFoldDB" id="A0A939PRQ3"/>
<dbReference type="PRINTS" id="PR00364">
    <property type="entry name" value="DISEASERSIST"/>
</dbReference>
<dbReference type="RefSeq" id="WP_208263257.1">
    <property type="nucleotide sequence ID" value="NZ_JAGEOJ010000031.1"/>
</dbReference>
<dbReference type="GO" id="GO:0043531">
    <property type="term" value="F:ADP binding"/>
    <property type="evidence" value="ECO:0007669"/>
    <property type="project" value="InterPro"/>
</dbReference>
<dbReference type="PANTHER" id="PTHR47691:SF3">
    <property type="entry name" value="HTH-TYPE TRANSCRIPTIONAL REGULATOR RV0890C-RELATED"/>
    <property type="match status" value="1"/>
</dbReference>
<gene>
    <name evidence="3" type="ORF">J4573_48630</name>
</gene>
<proteinExistence type="predicted"/>
<reference evidence="3" key="1">
    <citation type="submission" date="2021-03" db="EMBL/GenBank/DDBJ databases">
        <authorList>
            <person name="Kanchanasin P."/>
            <person name="Saeng-In P."/>
            <person name="Phongsopitanun W."/>
            <person name="Yuki M."/>
            <person name="Kudo T."/>
            <person name="Ohkuma M."/>
            <person name="Tanasupawat S."/>
        </authorList>
    </citation>
    <scope>NUCLEOTIDE SEQUENCE</scope>
    <source>
        <strain evidence="3">GKU 128</strain>
    </source>
</reference>
<dbReference type="Gene3D" id="3.40.50.300">
    <property type="entry name" value="P-loop containing nucleotide triphosphate hydrolases"/>
    <property type="match status" value="1"/>
</dbReference>
<dbReference type="InterPro" id="IPR011990">
    <property type="entry name" value="TPR-like_helical_dom_sf"/>
</dbReference>
<feature type="coiled-coil region" evidence="1">
    <location>
        <begin position="609"/>
        <end position="636"/>
    </location>
</feature>
<evidence type="ECO:0000313" key="3">
    <source>
        <dbReference type="EMBL" id="MBO2455028.1"/>
    </source>
</evidence>
<comment type="caution">
    <text evidence="3">The sequence shown here is derived from an EMBL/GenBank/DDBJ whole genome shotgun (WGS) entry which is preliminary data.</text>
</comment>
<dbReference type="PANTHER" id="PTHR47691">
    <property type="entry name" value="REGULATOR-RELATED"/>
    <property type="match status" value="1"/>
</dbReference>
<evidence type="ECO:0000313" key="4">
    <source>
        <dbReference type="Proteomes" id="UP000669179"/>
    </source>
</evidence>
<dbReference type="SUPFAM" id="SSF48452">
    <property type="entry name" value="TPR-like"/>
    <property type="match status" value="2"/>
</dbReference>
<evidence type="ECO:0000256" key="1">
    <source>
        <dbReference type="SAM" id="Coils"/>
    </source>
</evidence>
<organism evidence="3 4">
    <name type="scientific">Actinomadura barringtoniae</name>
    <dbReference type="NCBI Taxonomy" id="1427535"/>
    <lineage>
        <taxon>Bacteria</taxon>
        <taxon>Bacillati</taxon>
        <taxon>Actinomycetota</taxon>
        <taxon>Actinomycetes</taxon>
        <taxon>Streptosporangiales</taxon>
        <taxon>Thermomonosporaceae</taxon>
        <taxon>Actinomadura</taxon>
    </lineage>
</organism>
<keyword evidence="1" id="KW-0175">Coiled coil</keyword>
<dbReference type="SMART" id="SM00028">
    <property type="entry name" value="TPR"/>
    <property type="match status" value="6"/>
</dbReference>
<accession>A0A939PRQ3</accession>
<dbReference type="Gene3D" id="1.25.40.10">
    <property type="entry name" value="Tetratricopeptide repeat domain"/>
    <property type="match status" value="1"/>
</dbReference>
<dbReference type="InterPro" id="IPR019734">
    <property type="entry name" value="TPR_rpt"/>
</dbReference>
<evidence type="ECO:0000256" key="2">
    <source>
        <dbReference type="SAM" id="MobiDB-lite"/>
    </source>
</evidence>
<dbReference type="InterPro" id="IPR027417">
    <property type="entry name" value="P-loop_NTPase"/>
</dbReference>
<dbReference type="Pfam" id="PF13424">
    <property type="entry name" value="TPR_12"/>
    <property type="match status" value="3"/>
</dbReference>
<keyword evidence="4" id="KW-1185">Reference proteome</keyword>
<name>A0A939PRQ3_9ACTN</name>
<dbReference type="Proteomes" id="UP000669179">
    <property type="component" value="Unassembled WGS sequence"/>
</dbReference>
<sequence>MTRQAKQPPNAGSPASKVERPEAGLGNAMVGGGGSADDGVMAGETHNELSGIVIGPAVMGRDITVTLPARVPLALSGLPAASVAFTGRKVDLAKVMEVLKPRADGPAVVVTTVAGMGGVGKTELAVQAARTALERGWFPGGVLFADLFGYDDGRMRDPTQVLEGMLRALGVPAGHIPPDGEGRVRMYGSILAEFARRGQRVLVVADNVSPDQQVSMLLPTDGECAAIVTSRHKLSMLDARRLDLGVLSRADAEDMLRRVVDLLHPGDTRVTGLDDLVEMCGRLPLAIRIVGALLADDPLLRPVRLAGELAELKPLEGLAYGGLAVAKAFARSYRVLTEEQQRTFRMLTINPGPDISTRSAAVLTGLAEPAVRQVLKDLARAHLIETGAVYGRWQMHDLIRQYAIGLEDEHADDDGRDEALSRLLDSYVERTRAATAHLGSTIADPDSAEFVSTDEVLDWLTDELPNLSAASHETMDQGLDAMAGMPVELAALLWQRRLLNGRLVLAARALEQARRTGDRTAEGDVLSRIAMTMLNMGRFEDAIKVAERAVPIFQEIGDRRAEGRMLTKVGVIWVRSRRHEEALDAYTRAEAAFREGGHLREVSRVSASLGIALADLDRYEEAVDAHRRELAISRELHDRSGEGAALTNLGTALYQGGRAEEAIVVLELSAAIFREVGDRHAEAAAGANLGRALRLVDRSEEAIVIFDAALTAFRELGDSYNAGWTLAVLGNALADTGRTEEAGPAFRAALELFVQLGDEGGIQLAERRLAVIEG</sequence>
<protein>
    <submittedName>
        <fullName evidence="3">Tetratricopeptide repeat protein</fullName>
    </submittedName>
</protein>
<feature type="region of interest" description="Disordered" evidence="2">
    <location>
        <begin position="1"/>
        <end position="37"/>
    </location>
</feature>
<dbReference type="EMBL" id="JAGEOJ010000031">
    <property type="protein sequence ID" value="MBO2455028.1"/>
    <property type="molecule type" value="Genomic_DNA"/>
</dbReference>